<feature type="compositionally biased region" description="Pro residues" evidence="1">
    <location>
        <begin position="119"/>
        <end position="131"/>
    </location>
</feature>
<dbReference type="OrthoDB" id="8558195at2"/>
<gene>
    <name evidence="4" type="ORF">CUC53_10605</name>
</gene>
<dbReference type="PANTHER" id="PTHR38687">
    <property type="entry name" value="CELL DIVISION PROTEIN DEDD-RELATED"/>
    <property type="match status" value="1"/>
</dbReference>
<keyword evidence="2" id="KW-1133">Transmembrane helix</keyword>
<organism evidence="4 5">
    <name type="scientific">Aeromonas cavernicola</name>
    <dbReference type="NCBI Taxonomy" id="1006623"/>
    <lineage>
        <taxon>Bacteria</taxon>
        <taxon>Pseudomonadati</taxon>
        <taxon>Pseudomonadota</taxon>
        <taxon>Gammaproteobacteria</taxon>
        <taxon>Aeromonadales</taxon>
        <taxon>Aeromonadaceae</taxon>
        <taxon>Aeromonas</taxon>
    </lineage>
</organism>
<dbReference type="PANTHER" id="PTHR38687:SF2">
    <property type="entry name" value="CELL DIVISION PROTEIN FTSN"/>
    <property type="match status" value="1"/>
</dbReference>
<accession>A0A2H9U448</accession>
<keyword evidence="4" id="KW-0131">Cell cycle</keyword>
<keyword evidence="5" id="KW-1185">Reference proteome</keyword>
<evidence type="ECO:0000256" key="2">
    <source>
        <dbReference type="SAM" id="Phobius"/>
    </source>
</evidence>
<evidence type="ECO:0000256" key="1">
    <source>
        <dbReference type="SAM" id="MobiDB-lite"/>
    </source>
</evidence>
<dbReference type="AlphaFoldDB" id="A0A2H9U448"/>
<feature type="transmembrane region" description="Helical" evidence="2">
    <location>
        <begin position="28"/>
        <end position="50"/>
    </location>
</feature>
<proteinExistence type="predicted"/>
<evidence type="ECO:0000313" key="4">
    <source>
        <dbReference type="EMBL" id="PJG58807.1"/>
    </source>
</evidence>
<feature type="region of interest" description="Disordered" evidence="1">
    <location>
        <begin position="1"/>
        <end position="23"/>
    </location>
</feature>
<dbReference type="GO" id="GO:0051301">
    <property type="term" value="P:cell division"/>
    <property type="evidence" value="ECO:0007669"/>
    <property type="project" value="UniProtKB-KW"/>
</dbReference>
<feature type="region of interest" description="Disordered" evidence="1">
    <location>
        <begin position="97"/>
        <end position="184"/>
    </location>
</feature>
<comment type="caution">
    <text evidence="4">The sequence shown here is derived from an EMBL/GenBank/DDBJ whole genome shotgun (WGS) entry which is preliminary data.</text>
</comment>
<dbReference type="Gene3D" id="3.30.70.1070">
    <property type="entry name" value="Sporulation related repeat"/>
    <property type="match status" value="1"/>
</dbReference>
<dbReference type="InterPro" id="IPR052521">
    <property type="entry name" value="Cell_div_SPOR-domain"/>
</dbReference>
<dbReference type="SUPFAM" id="SSF110997">
    <property type="entry name" value="Sporulation related repeat"/>
    <property type="match status" value="1"/>
</dbReference>
<dbReference type="PROSITE" id="PS51724">
    <property type="entry name" value="SPOR"/>
    <property type="match status" value="1"/>
</dbReference>
<keyword evidence="2" id="KW-0812">Transmembrane</keyword>
<evidence type="ECO:0000313" key="5">
    <source>
        <dbReference type="Proteomes" id="UP000235861"/>
    </source>
</evidence>
<keyword evidence="2" id="KW-0472">Membrane</keyword>
<protein>
    <submittedName>
        <fullName evidence="4">Cell division protein</fullName>
    </submittedName>
</protein>
<dbReference type="Proteomes" id="UP000235861">
    <property type="component" value="Unassembled WGS sequence"/>
</dbReference>
<keyword evidence="4" id="KW-0132">Cell division</keyword>
<dbReference type="RefSeq" id="WP_100294132.1">
    <property type="nucleotide sequence ID" value="NZ_PGGC01000092.1"/>
</dbReference>
<dbReference type="Pfam" id="PF05036">
    <property type="entry name" value="SPOR"/>
    <property type="match status" value="1"/>
</dbReference>
<sequence length="294" mass="31553">MATRDYVGSRPRRRAGGRNTKPATQRRFPVIPVLLLIVLVGGFAGGLYLISGKGDHAPTIEEQVKANKPKAQTSGLPQEKWSYIERLENKQVDVTEPSASAGVLPPQPAPTVTLQPERLPQPIPTDIPQPGTPIGQPKPYQADPVPSPAAPVADAREQVIDRNAEREKAQRAQAERERRAERERMEREIRAELERERAEAAKANAATPPAQTAAADSGRYMMQCAALRSQESAESLKARIAFTVGLSSSLQVINGANGTVYKVMVGPFNGKAAADAANSKLQSSGISGCIPKKG</sequence>
<dbReference type="InterPro" id="IPR036680">
    <property type="entry name" value="SPOR-like_sf"/>
</dbReference>
<dbReference type="GO" id="GO:0042834">
    <property type="term" value="F:peptidoglycan binding"/>
    <property type="evidence" value="ECO:0007669"/>
    <property type="project" value="InterPro"/>
</dbReference>
<dbReference type="InterPro" id="IPR007730">
    <property type="entry name" value="SPOR-like_dom"/>
</dbReference>
<dbReference type="EMBL" id="PGGC01000092">
    <property type="protein sequence ID" value="PJG58807.1"/>
    <property type="molecule type" value="Genomic_DNA"/>
</dbReference>
<name>A0A2H9U448_9GAMM</name>
<feature type="domain" description="SPOR" evidence="3">
    <location>
        <begin position="214"/>
        <end position="293"/>
    </location>
</feature>
<feature type="compositionally biased region" description="Basic and acidic residues" evidence="1">
    <location>
        <begin position="154"/>
        <end position="184"/>
    </location>
</feature>
<evidence type="ECO:0000259" key="3">
    <source>
        <dbReference type="PROSITE" id="PS51724"/>
    </source>
</evidence>
<reference evidence="4 5" key="1">
    <citation type="submission" date="2017-11" db="EMBL/GenBank/DDBJ databases">
        <title>Draft genome sequence of environmental isolate Aeromonas cavernicola sp. nov. MDC 2508.</title>
        <authorList>
            <person name="Colston S.M."/>
            <person name="Navarro A."/>
            <person name="Martinez-Murcia A.J."/>
            <person name="Graf J."/>
        </authorList>
    </citation>
    <scope>NUCLEOTIDE SEQUENCE [LARGE SCALE GENOMIC DNA]</scope>
    <source>
        <strain evidence="4 5">MDC 2508</strain>
    </source>
</reference>